<reference evidence="1 2" key="1">
    <citation type="submission" date="2016-03" db="EMBL/GenBank/DDBJ databases">
        <title>Acetic acid bacteria sequencing.</title>
        <authorList>
            <person name="Brandt J."/>
            <person name="Jakob F."/>
            <person name="Vogel R.F."/>
        </authorList>
    </citation>
    <scope>NUCLEOTIDE SEQUENCE [LARGE SCALE GENOMIC DNA]</scope>
    <source>
        <strain evidence="1 2">TMW2.1153</strain>
    </source>
</reference>
<evidence type="ECO:0000313" key="2">
    <source>
        <dbReference type="Proteomes" id="UP000188937"/>
    </source>
</evidence>
<dbReference type="Proteomes" id="UP000188937">
    <property type="component" value="Chromosome"/>
</dbReference>
<organism evidence="1 2">
    <name type="scientific">Acetobacter aceti</name>
    <dbReference type="NCBI Taxonomy" id="435"/>
    <lineage>
        <taxon>Bacteria</taxon>
        <taxon>Pseudomonadati</taxon>
        <taxon>Pseudomonadota</taxon>
        <taxon>Alphaproteobacteria</taxon>
        <taxon>Acetobacterales</taxon>
        <taxon>Acetobacteraceae</taxon>
        <taxon>Acetobacter</taxon>
        <taxon>Acetobacter subgen. Acetobacter</taxon>
    </lineage>
</organism>
<evidence type="ECO:0000313" key="1">
    <source>
        <dbReference type="EMBL" id="AQS86081.1"/>
    </source>
</evidence>
<sequence length="61" mass="7005">MSETGHLVTVKALGEAFFKKLHGISYCLKIKISIKTSELFERNFMRDFSGQTSWNECFVLS</sequence>
<dbReference type="EMBL" id="CP014692">
    <property type="protein sequence ID" value="AQS86081.1"/>
    <property type="molecule type" value="Genomic_DNA"/>
</dbReference>
<dbReference type="AlphaFoldDB" id="A0A1U9KJV9"/>
<protein>
    <submittedName>
        <fullName evidence="1">Uncharacterized protein</fullName>
    </submittedName>
</protein>
<dbReference type="KEGG" id="aace:A0U92_16480"/>
<keyword evidence="2" id="KW-1185">Reference proteome</keyword>
<proteinExistence type="predicted"/>
<gene>
    <name evidence="1" type="ORF">A0U92_16480</name>
</gene>
<dbReference type="STRING" id="435.A0U92_16480"/>
<accession>A0A1U9KJV9</accession>
<name>A0A1U9KJV9_ACEAC</name>